<feature type="domain" description="Luciferase-like" evidence="3">
    <location>
        <begin position="121"/>
        <end position="259"/>
    </location>
</feature>
<evidence type="ECO:0000256" key="2">
    <source>
        <dbReference type="ARBA" id="ARBA00023033"/>
    </source>
</evidence>
<evidence type="ECO:0000313" key="4">
    <source>
        <dbReference type="EMBL" id="ODQ93821.1"/>
    </source>
</evidence>
<dbReference type="InterPro" id="IPR050766">
    <property type="entry name" value="Bact_Lucif_Oxidored"/>
</dbReference>
<dbReference type="Pfam" id="PF00296">
    <property type="entry name" value="Bac_luciferase"/>
    <property type="match status" value="2"/>
</dbReference>
<dbReference type="GO" id="GO:0005829">
    <property type="term" value="C:cytosol"/>
    <property type="evidence" value="ECO:0007669"/>
    <property type="project" value="TreeGrafter"/>
</dbReference>
<feature type="domain" description="Luciferase-like" evidence="3">
    <location>
        <begin position="2"/>
        <end position="114"/>
    </location>
</feature>
<accession>A0A1E3RVG5</accession>
<evidence type="ECO:0000313" key="5">
    <source>
        <dbReference type="Proteomes" id="UP000094243"/>
    </source>
</evidence>
<dbReference type="GO" id="GO:0004497">
    <property type="term" value="F:monooxygenase activity"/>
    <property type="evidence" value="ECO:0007669"/>
    <property type="project" value="UniProtKB-KW"/>
</dbReference>
<dbReference type="AlphaFoldDB" id="A0A1E3RVG5"/>
<dbReference type="SUPFAM" id="SSF51679">
    <property type="entry name" value="Bacterial luciferase-like"/>
    <property type="match status" value="1"/>
</dbReference>
<keyword evidence="1" id="KW-0560">Oxidoreductase</keyword>
<dbReference type="InterPro" id="IPR011251">
    <property type="entry name" value="Luciferase-like_dom"/>
</dbReference>
<dbReference type="Proteomes" id="UP000094243">
    <property type="component" value="Unassembled WGS sequence"/>
</dbReference>
<dbReference type="InterPro" id="IPR036661">
    <property type="entry name" value="Luciferase-like_sf"/>
</dbReference>
<sequence length="293" mass="32122">MYEEAVAEARTVEELGFDTLWMGEHHLSYDGYCPSLFPAAAGLLTATSGLRIASGVMVVPFHTATRIAEGTAALASLAPRRFRLAVGIGYRPVEFAAAGVKLADRARLTDERLDQLSSPGSQDRTGPIDLWFGTGVSHGVARAARFGASVLLMPTVTSRNVAAMRETWAEALPRRADRPPRFGAMRECWVDDDPAMVQWARGRLLEMWRHYSNFWLDDPAGQRARRDELAEQMTKQAVFGSPGEVVDRLGRLIEAGVDTLALRVRFDGVSGTALRRCLDLLADKVLPQLGGRV</sequence>
<comment type="caution">
    <text evidence="4">The sequence shown here is derived from an EMBL/GenBank/DDBJ whole genome shotgun (WGS) entry which is preliminary data.</text>
</comment>
<dbReference type="PANTHER" id="PTHR30137:SF8">
    <property type="entry name" value="BLR5498 PROTEIN"/>
    <property type="match status" value="1"/>
</dbReference>
<protein>
    <recommendedName>
        <fullName evidence="3">Luciferase-like domain-containing protein</fullName>
    </recommendedName>
</protein>
<organism evidence="4 5">
    <name type="scientific">Mycolicibacterium holsaticum</name>
    <dbReference type="NCBI Taxonomy" id="152142"/>
    <lineage>
        <taxon>Bacteria</taxon>
        <taxon>Bacillati</taxon>
        <taxon>Actinomycetota</taxon>
        <taxon>Actinomycetes</taxon>
        <taxon>Mycobacteriales</taxon>
        <taxon>Mycobacteriaceae</taxon>
        <taxon>Mycolicibacterium</taxon>
    </lineage>
</organism>
<keyword evidence="2" id="KW-0503">Monooxygenase</keyword>
<dbReference type="GO" id="GO:0016705">
    <property type="term" value="F:oxidoreductase activity, acting on paired donors, with incorporation or reduction of molecular oxygen"/>
    <property type="evidence" value="ECO:0007669"/>
    <property type="project" value="InterPro"/>
</dbReference>
<dbReference type="EMBL" id="MIGZ01000058">
    <property type="protein sequence ID" value="ODQ93821.1"/>
    <property type="molecule type" value="Genomic_DNA"/>
</dbReference>
<gene>
    <name evidence="4" type="ORF">BHQ17_11890</name>
</gene>
<proteinExistence type="predicted"/>
<keyword evidence="5" id="KW-1185">Reference proteome</keyword>
<dbReference type="Gene3D" id="3.20.20.30">
    <property type="entry name" value="Luciferase-like domain"/>
    <property type="match status" value="1"/>
</dbReference>
<dbReference type="PANTHER" id="PTHR30137">
    <property type="entry name" value="LUCIFERASE-LIKE MONOOXYGENASE"/>
    <property type="match status" value="1"/>
</dbReference>
<reference evidence="5" key="1">
    <citation type="submission" date="2016-09" db="EMBL/GenBank/DDBJ databases">
        <authorList>
            <person name="Greninger A.L."/>
            <person name="Jerome K.R."/>
            <person name="Mcnair B."/>
            <person name="Wallis C."/>
            <person name="Fang F."/>
        </authorList>
    </citation>
    <scope>NUCLEOTIDE SEQUENCE [LARGE SCALE GENOMIC DNA]</scope>
    <source>
        <strain evidence="5">M7</strain>
    </source>
</reference>
<evidence type="ECO:0000259" key="3">
    <source>
        <dbReference type="Pfam" id="PF00296"/>
    </source>
</evidence>
<name>A0A1E3RVG5_9MYCO</name>
<evidence type="ECO:0000256" key="1">
    <source>
        <dbReference type="ARBA" id="ARBA00023002"/>
    </source>
</evidence>